<evidence type="ECO:0000256" key="3">
    <source>
        <dbReference type="SAM" id="MobiDB-lite"/>
    </source>
</evidence>
<name>A0A7M7G0N7_STRPU</name>
<keyword evidence="6" id="KW-1185">Reference proteome</keyword>
<dbReference type="EnsemblMetazoa" id="XM_001178625">
    <property type="protein sequence ID" value="XP_001178625"/>
    <property type="gene ID" value="LOC753968"/>
</dbReference>
<dbReference type="InterPro" id="IPR039845">
    <property type="entry name" value="FAM192A"/>
</dbReference>
<reference evidence="5" key="2">
    <citation type="submission" date="2021-01" db="UniProtKB">
        <authorList>
            <consortium name="EnsemblMetazoa"/>
        </authorList>
    </citation>
    <scope>IDENTIFICATION</scope>
</reference>
<evidence type="ECO:0000256" key="1">
    <source>
        <dbReference type="ARBA" id="ARBA00004123"/>
    </source>
</evidence>
<dbReference type="FunCoup" id="A0A7M7G0N7">
    <property type="interactions" value="1330"/>
</dbReference>
<feature type="compositionally biased region" description="Basic and acidic residues" evidence="3">
    <location>
        <begin position="10"/>
        <end position="33"/>
    </location>
</feature>
<feature type="compositionally biased region" description="Basic and acidic residues" evidence="3">
    <location>
        <begin position="190"/>
        <end position="199"/>
    </location>
</feature>
<sequence>MASANLKAFVSEKELTEERERRQEEWDKVRTADQPEECPEEEYDPRSLFEKLQDQKEKKQSDFEEQFKFKNMIRGVDDGESKFLNDVAERQMKIQAQRMTEEKQIINEYKESVVNNTVPVASQSTKVPSQPAEKKVATGSKRSQAALLAGAVKRKRPSSTADSKSTENLPSASPQNPGSSKATRTSSDNGSHDQDEHSSNESSGEAVEGQGVQCIAVLPGIGSYSNSSEDSDSDTSDSEGVELIKTVFHKTGPRHKCDSK</sequence>
<feature type="compositionally biased region" description="Acidic residues" evidence="3">
    <location>
        <begin position="229"/>
        <end position="240"/>
    </location>
</feature>
<dbReference type="InParanoid" id="A0A7M7G0N7"/>
<dbReference type="Proteomes" id="UP000007110">
    <property type="component" value="Unassembled WGS sequence"/>
</dbReference>
<feature type="domain" description="FAM192A/Fyv6 N-terminal" evidence="4">
    <location>
        <begin position="9"/>
        <end position="110"/>
    </location>
</feature>
<feature type="region of interest" description="Disordered" evidence="3">
    <location>
        <begin position="119"/>
        <end position="260"/>
    </location>
</feature>
<feature type="compositionally biased region" description="Acidic residues" evidence="3">
    <location>
        <begin position="34"/>
        <end position="43"/>
    </location>
</feature>
<dbReference type="GeneID" id="753968"/>
<organism evidence="5 6">
    <name type="scientific">Strongylocentrotus purpuratus</name>
    <name type="common">Purple sea urchin</name>
    <dbReference type="NCBI Taxonomy" id="7668"/>
    <lineage>
        <taxon>Eukaryota</taxon>
        <taxon>Metazoa</taxon>
        <taxon>Echinodermata</taxon>
        <taxon>Eleutherozoa</taxon>
        <taxon>Echinozoa</taxon>
        <taxon>Echinoidea</taxon>
        <taxon>Euechinoidea</taxon>
        <taxon>Echinacea</taxon>
        <taxon>Camarodonta</taxon>
        <taxon>Echinidea</taxon>
        <taxon>Strongylocentrotidae</taxon>
        <taxon>Strongylocentrotus</taxon>
    </lineage>
</organism>
<dbReference type="GO" id="GO:0005634">
    <property type="term" value="C:nucleus"/>
    <property type="evidence" value="ECO:0000318"/>
    <property type="project" value="GO_Central"/>
</dbReference>
<dbReference type="PANTHER" id="PTHR13495">
    <property type="entry name" value="NEFA-INTERACTING NUCLEAR PROTEIN NIP30"/>
    <property type="match status" value="1"/>
</dbReference>
<dbReference type="PANTHER" id="PTHR13495:SF0">
    <property type="entry name" value="PSME3-INTERACTING PROTEIN"/>
    <property type="match status" value="1"/>
</dbReference>
<dbReference type="Pfam" id="PF10187">
    <property type="entry name" value="FAM192A_Fyv6_N"/>
    <property type="match status" value="1"/>
</dbReference>
<dbReference type="KEGG" id="spu:753968"/>
<reference evidence="6" key="1">
    <citation type="submission" date="2015-02" db="EMBL/GenBank/DDBJ databases">
        <title>Genome sequencing for Strongylocentrotus purpuratus.</title>
        <authorList>
            <person name="Murali S."/>
            <person name="Liu Y."/>
            <person name="Vee V."/>
            <person name="English A."/>
            <person name="Wang M."/>
            <person name="Skinner E."/>
            <person name="Han Y."/>
            <person name="Muzny D.M."/>
            <person name="Worley K.C."/>
            <person name="Gibbs R.A."/>
        </authorList>
    </citation>
    <scope>NUCLEOTIDE SEQUENCE</scope>
</reference>
<dbReference type="AlphaFoldDB" id="A0A7M7G0N7"/>
<accession>A0A7M7G0N7</accession>
<feature type="region of interest" description="Disordered" evidence="3">
    <location>
        <begin position="1"/>
        <end position="46"/>
    </location>
</feature>
<proteinExistence type="predicted"/>
<dbReference type="InterPro" id="IPR019331">
    <property type="entry name" value="FAM192A/Fyv6_N"/>
</dbReference>
<comment type="subcellular location">
    <subcellularLocation>
        <location evidence="1">Nucleus</location>
    </subcellularLocation>
</comment>
<keyword evidence="2" id="KW-0539">Nucleus</keyword>
<evidence type="ECO:0000259" key="4">
    <source>
        <dbReference type="Pfam" id="PF10187"/>
    </source>
</evidence>
<feature type="compositionally biased region" description="Polar residues" evidence="3">
    <location>
        <begin position="119"/>
        <end position="128"/>
    </location>
</feature>
<dbReference type="RefSeq" id="XP_001178625.2">
    <property type="nucleotide sequence ID" value="XM_001178625.4"/>
</dbReference>
<evidence type="ECO:0000313" key="5">
    <source>
        <dbReference type="EnsemblMetazoa" id="XP_001178625"/>
    </source>
</evidence>
<dbReference type="OMA" id="QEYDWIG"/>
<feature type="compositionally biased region" description="Polar residues" evidence="3">
    <location>
        <begin position="158"/>
        <end position="189"/>
    </location>
</feature>
<evidence type="ECO:0000256" key="2">
    <source>
        <dbReference type="ARBA" id="ARBA00023242"/>
    </source>
</evidence>
<protein>
    <recommendedName>
        <fullName evidence="4">FAM192A/Fyv6 N-terminal domain-containing protein</fullName>
    </recommendedName>
</protein>
<evidence type="ECO:0000313" key="6">
    <source>
        <dbReference type="Proteomes" id="UP000007110"/>
    </source>
</evidence>
<dbReference type="OrthoDB" id="75807at2759"/>